<dbReference type="InterPro" id="IPR011330">
    <property type="entry name" value="Glyco_hydro/deAcase_b/a-brl"/>
</dbReference>
<proteinExistence type="predicted"/>
<protein>
    <recommendedName>
        <fullName evidence="3">NodB homology domain-containing protein</fullName>
    </recommendedName>
</protein>
<comment type="caution">
    <text evidence="1">The sequence shown here is derived from an EMBL/GenBank/DDBJ whole genome shotgun (WGS) entry which is preliminary data.</text>
</comment>
<reference evidence="1 2" key="1">
    <citation type="submission" date="2021-02" db="EMBL/GenBank/DDBJ databases">
        <authorList>
            <person name="Jung H.S."/>
            <person name="Chun B.H."/>
            <person name="Jeon C.O."/>
        </authorList>
    </citation>
    <scope>NUCLEOTIDE SEQUENCE [LARGE SCALE GENOMIC DNA]</scope>
    <source>
        <strain evidence="1 2">LMG 25203</strain>
    </source>
</reference>
<name>A0ABS2CWZ4_9FLAO</name>
<evidence type="ECO:0008006" key="3">
    <source>
        <dbReference type="Google" id="ProtNLM"/>
    </source>
</evidence>
<evidence type="ECO:0000313" key="2">
    <source>
        <dbReference type="Proteomes" id="UP000759529"/>
    </source>
</evidence>
<dbReference type="EMBL" id="JACSOD020000481">
    <property type="protein sequence ID" value="MBM6499483.1"/>
    <property type="molecule type" value="Genomic_DNA"/>
</dbReference>
<dbReference type="SUPFAM" id="SSF88713">
    <property type="entry name" value="Glycoside hydrolase/deacetylase"/>
    <property type="match status" value="1"/>
</dbReference>
<evidence type="ECO:0000313" key="1">
    <source>
        <dbReference type="EMBL" id="MBM6499483.1"/>
    </source>
</evidence>
<sequence length="551" mass="64904">MTELFLYIWKKKKMITSIRLITLEINTHTHTLENKILNGKNEIVLNQFLRLGENRFDLEIVFDIPFKKVRNHDFNWITPFVGFKACEFAPKILQLENDFFVQANCNIGIWEIKDLKTLLWRFNPEYSTPLTNFKGKSNEKSIISATGLDLLDKTIALLFSKENSIEFSRSKIPFSAVACFTDHCDFDTINNLKTQRELFKMSNIKVTKGFFLNNYSKRENASYEENKEELDFWKNDGHELAYHSLSQSIKSVEKSIEDFKLFSPPFNNTPVWIDHGYQPYNFSLYKENNIDEIEYCNTLTQKNISILWNYIDSGNGTEGVINQMNTSDFTLKSYYNGIKKLPFNQRISLLIKNIMFHYYADEKKIRLYKNLASTFKRIIKKKSFKGVFVFFKDSFSVLKPLISVLLNWNYHKKIPYKYAKYSPIVFKHKIGQKYFYVFQTLEIIDFKTTLSKKNIQKLIDEKGVFIGHTYFSAPMKYHTGRVFREEDKIDDLVKENFLNLGISIKENKIWNPLLSEFVNYVSGFEKVVLDVDNNGRIVVIETGNLIFRQIE</sequence>
<accession>A0ABS2CWZ4</accession>
<dbReference type="Proteomes" id="UP000759529">
    <property type="component" value="Unassembled WGS sequence"/>
</dbReference>
<dbReference type="RefSeq" id="WP_187657273.1">
    <property type="nucleotide sequence ID" value="NZ_JACSOD020000481.1"/>
</dbReference>
<organism evidence="1 2">
    <name type="scientific">Flavobacterium macrobrachii</name>
    <dbReference type="NCBI Taxonomy" id="591204"/>
    <lineage>
        <taxon>Bacteria</taxon>
        <taxon>Pseudomonadati</taxon>
        <taxon>Bacteroidota</taxon>
        <taxon>Flavobacteriia</taxon>
        <taxon>Flavobacteriales</taxon>
        <taxon>Flavobacteriaceae</taxon>
        <taxon>Flavobacterium</taxon>
    </lineage>
</organism>
<keyword evidence="2" id="KW-1185">Reference proteome</keyword>
<gene>
    <name evidence="1" type="ORF">H9X54_009265</name>
</gene>